<dbReference type="HOGENOM" id="CLU_2970236_0_0_11"/>
<reference evidence="3" key="2">
    <citation type="submission" date="2012-02" db="EMBL/GenBank/DDBJ databases">
        <title>Complete genome sequence of Blastococcus saxobsidens strain DD2.</title>
        <authorList>
            <person name="Genoscope."/>
        </authorList>
    </citation>
    <scope>NUCLEOTIDE SEQUENCE [LARGE SCALE GENOMIC DNA]</scope>
    <source>
        <strain evidence="3">DD2</strain>
    </source>
</reference>
<evidence type="ECO:0000313" key="3">
    <source>
        <dbReference type="Proteomes" id="UP000007517"/>
    </source>
</evidence>
<dbReference type="KEGG" id="bsd:BLASA_4427"/>
<name>H6RNT7_BLASD</name>
<organism evidence="2 3">
    <name type="scientific">Blastococcus saxobsidens (strain DD2)</name>
    <dbReference type="NCBI Taxonomy" id="1146883"/>
    <lineage>
        <taxon>Bacteria</taxon>
        <taxon>Bacillati</taxon>
        <taxon>Actinomycetota</taxon>
        <taxon>Actinomycetes</taxon>
        <taxon>Geodermatophilales</taxon>
        <taxon>Geodermatophilaceae</taxon>
        <taxon>Blastococcus</taxon>
    </lineage>
</organism>
<reference evidence="2 3" key="1">
    <citation type="journal article" date="2012" name="J. Bacteriol.">
        <title>Genome Sequence of Blastococcus saxobsidens DD2, a Stone-Inhabiting Bacterium.</title>
        <authorList>
            <person name="Chouaia B."/>
            <person name="Crotti E."/>
            <person name="Brusetti L."/>
            <person name="Daffonchio D."/>
            <person name="Essoussi I."/>
            <person name="Nouioui I."/>
            <person name="Sbissi I."/>
            <person name="Ghodhbane-Gtari F."/>
            <person name="Gtari M."/>
            <person name="Vacherie B."/>
            <person name="Barbe V."/>
            <person name="Medigue C."/>
            <person name="Gury J."/>
            <person name="Pujic P."/>
            <person name="Normand P."/>
        </authorList>
    </citation>
    <scope>NUCLEOTIDE SEQUENCE [LARGE SCALE GENOMIC DNA]</scope>
    <source>
        <strain evidence="2 3">DD2</strain>
    </source>
</reference>
<accession>H6RNT7</accession>
<evidence type="ECO:0000256" key="1">
    <source>
        <dbReference type="SAM" id="MobiDB-lite"/>
    </source>
</evidence>
<keyword evidence="3" id="KW-1185">Reference proteome</keyword>
<protein>
    <submittedName>
        <fullName evidence="2">Uncharacterized protein</fullName>
    </submittedName>
</protein>
<feature type="region of interest" description="Disordered" evidence="1">
    <location>
        <begin position="1"/>
        <end position="25"/>
    </location>
</feature>
<dbReference type="Proteomes" id="UP000007517">
    <property type="component" value="Chromosome"/>
</dbReference>
<sequence>MHHPTVHPLSDDPCDGEAIQPEQPTGIGVELGLDTLILRRLRQARDLILATMLRRQQS</sequence>
<evidence type="ECO:0000313" key="2">
    <source>
        <dbReference type="EMBL" id="CCG05235.1"/>
    </source>
</evidence>
<dbReference type="EMBL" id="FO117623">
    <property type="protein sequence ID" value="CCG05235.1"/>
    <property type="molecule type" value="Genomic_DNA"/>
</dbReference>
<gene>
    <name evidence="2" type="ordered locus">BLASA_4427</name>
</gene>
<dbReference type="AlphaFoldDB" id="H6RNT7"/>
<proteinExistence type="predicted"/>